<evidence type="ECO:0000313" key="3">
    <source>
        <dbReference type="EMBL" id="RGV32303.1"/>
    </source>
</evidence>
<dbReference type="Pfam" id="PF08667">
    <property type="entry name" value="BetR"/>
    <property type="match status" value="1"/>
</dbReference>
<evidence type="ECO:0000313" key="4">
    <source>
        <dbReference type="Proteomes" id="UP000283589"/>
    </source>
</evidence>
<sequence>MKDVSLYESFLAELRKKIPQGAKLTNTLVDMLYIEREAVYRRLRGEVPFTFMEVMTIAKELGISLDNLTETDTCKSRPFQLKLVEYANPLDADFRMMQDFVEIFACAENEPDWEAGFSTNTLPQSFCCYYPGITRFYLFKWLYQYSNVDTVKPFREVVINDRLARIQQDFLHGMRCVKSSFYILDHLVFHYLVTDMLFFASINLITPEELKELQEELILLLEKLERFTAKGRHEDTGNEMYIYLSNINLDTGYCYFGSPNYRLSMLKAFTLNVISSFDLEMFNRLKSWMNSLKRSSTLITVSGEKERVRFFNDQYRLVLGMTNTV</sequence>
<dbReference type="EMBL" id="CP069450">
    <property type="protein sequence ID" value="QRO49209.1"/>
    <property type="molecule type" value="Genomic_DNA"/>
</dbReference>
<dbReference type="AlphaFoldDB" id="A0A412WXQ9"/>
<dbReference type="RefSeq" id="WP_027202976.1">
    <property type="nucleotide sequence ID" value="NZ_CAJKXH010000001.1"/>
</dbReference>
<proteinExistence type="predicted"/>
<keyword evidence="5" id="KW-1185">Reference proteome</keyword>
<dbReference type="GeneID" id="93098124"/>
<gene>
    <name evidence="3" type="ORF">DWW18_14655</name>
    <name evidence="2" type="ORF">I6J59_14975</name>
</gene>
<reference evidence="3 4" key="1">
    <citation type="submission" date="2018-08" db="EMBL/GenBank/DDBJ databases">
        <title>A genome reference for cultivated species of the human gut microbiota.</title>
        <authorList>
            <person name="Zou Y."/>
            <person name="Xue W."/>
            <person name="Luo G."/>
        </authorList>
    </citation>
    <scope>NUCLEOTIDE SEQUENCE [LARGE SCALE GENOMIC DNA]</scope>
    <source>
        <strain evidence="3 4">AF14-49</strain>
    </source>
</reference>
<dbReference type="Proteomes" id="UP000283589">
    <property type="component" value="Unassembled WGS sequence"/>
</dbReference>
<evidence type="ECO:0000313" key="2">
    <source>
        <dbReference type="EMBL" id="QRO49209.1"/>
    </source>
</evidence>
<dbReference type="Proteomes" id="UP000654720">
    <property type="component" value="Chromosome"/>
</dbReference>
<evidence type="ECO:0000259" key="1">
    <source>
        <dbReference type="Pfam" id="PF08667"/>
    </source>
</evidence>
<name>A0A412WXQ9_9BACT</name>
<feature type="domain" description="Transcription regulator BetR N-terminal" evidence="1">
    <location>
        <begin position="23"/>
        <end position="71"/>
    </location>
</feature>
<dbReference type="InterPro" id="IPR013975">
    <property type="entry name" value="Tscrpt_reg_BetR_N"/>
</dbReference>
<protein>
    <recommendedName>
        <fullName evidence="1">Transcription regulator BetR N-terminal domain-containing protein</fullName>
    </recommendedName>
</protein>
<accession>A0A412WXQ9</accession>
<reference evidence="2 5" key="2">
    <citation type="submission" date="2021-02" db="EMBL/GenBank/DDBJ databases">
        <title>FDA dAtabase for Regulatory Grade micrObial Sequences (FDA-ARGOS): Supporting development and validation of Infectious Disease Dx tests.</title>
        <authorList>
            <person name="Carlson P."/>
            <person name="Fischbach M."/>
            <person name="Hastie J."/>
            <person name="Bilen M."/>
            <person name="Cheng A."/>
            <person name="Tallon L."/>
            <person name="Sadzewicz L."/>
            <person name="Zhao X."/>
            <person name="Boylan J."/>
            <person name="Ott S."/>
            <person name="Bowen H."/>
            <person name="Vavikolanu K."/>
            <person name="Mehta A."/>
            <person name="Aluvathingal J."/>
            <person name="Nadendla S."/>
            <person name="Yan Y."/>
            <person name="Sichtig H."/>
        </authorList>
    </citation>
    <scope>NUCLEOTIDE SEQUENCE [LARGE SCALE GENOMIC DNA]</scope>
    <source>
        <strain evidence="2 5">FDAARGOS_1229</strain>
    </source>
</reference>
<evidence type="ECO:0000313" key="5">
    <source>
        <dbReference type="Proteomes" id="UP000654720"/>
    </source>
</evidence>
<organism evidence="3 4">
    <name type="scientific">Butyricimonas virosa</name>
    <dbReference type="NCBI Taxonomy" id="544645"/>
    <lineage>
        <taxon>Bacteria</taxon>
        <taxon>Pseudomonadati</taxon>
        <taxon>Bacteroidota</taxon>
        <taxon>Bacteroidia</taxon>
        <taxon>Bacteroidales</taxon>
        <taxon>Odoribacteraceae</taxon>
        <taxon>Butyricimonas</taxon>
    </lineage>
</organism>
<dbReference type="EMBL" id="QRZA01000022">
    <property type="protein sequence ID" value="RGV32303.1"/>
    <property type="molecule type" value="Genomic_DNA"/>
</dbReference>